<dbReference type="AlphaFoldDB" id="A0AAW7X1Y0"/>
<protein>
    <submittedName>
        <fullName evidence="1">Uncharacterized protein</fullName>
    </submittedName>
</protein>
<comment type="caution">
    <text evidence="1">The sequence shown here is derived from an EMBL/GenBank/DDBJ whole genome shotgun (WGS) entry which is preliminary data.</text>
</comment>
<proteinExistence type="predicted"/>
<evidence type="ECO:0000313" key="2">
    <source>
        <dbReference type="Proteomes" id="UP001169760"/>
    </source>
</evidence>
<sequence>MDPLEINWPQSNNKVSNVTIEREVEGIIEAITEEDDIGLNDSNNNQVEVEGNRDIE</sequence>
<reference evidence="1" key="1">
    <citation type="submission" date="2023-07" db="EMBL/GenBank/DDBJ databases">
        <title>Genome content predicts the carbon catabolic preferences of heterotrophic bacteria.</title>
        <authorList>
            <person name="Gralka M."/>
        </authorList>
    </citation>
    <scope>NUCLEOTIDE SEQUENCE</scope>
    <source>
        <strain evidence="1">I3M17_2</strain>
    </source>
</reference>
<evidence type="ECO:0000313" key="1">
    <source>
        <dbReference type="EMBL" id="MDO6421344.1"/>
    </source>
</evidence>
<accession>A0AAW7X1Y0</accession>
<dbReference type="Proteomes" id="UP001169760">
    <property type="component" value="Unassembled WGS sequence"/>
</dbReference>
<name>A0AAW7X1Y0_9GAMM</name>
<dbReference type="RefSeq" id="WP_303490721.1">
    <property type="nucleotide sequence ID" value="NZ_JAUOPB010000001.1"/>
</dbReference>
<gene>
    <name evidence="1" type="ORF">Q4521_02555</name>
</gene>
<organism evidence="1 2">
    <name type="scientific">Saccharophagus degradans</name>
    <dbReference type="NCBI Taxonomy" id="86304"/>
    <lineage>
        <taxon>Bacteria</taxon>
        <taxon>Pseudomonadati</taxon>
        <taxon>Pseudomonadota</taxon>
        <taxon>Gammaproteobacteria</taxon>
        <taxon>Cellvibrionales</taxon>
        <taxon>Cellvibrionaceae</taxon>
        <taxon>Saccharophagus</taxon>
    </lineage>
</organism>
<dbReference type="EMBL" id="JAUOPB010000001">
    <property type="protein sequence ID" value="MDO6421344.1"/>
    <property type="molecule type" value="Genomic_DNA"/>
</dbReference>